<evidence type="ECO:0000256" key="14">
    <source>
        <dbReference type="PIRSR" id="PIRSR000350-3"/>
    </source>
</evidence>
<dbReference type="PIRSF" id="PIRSF000350">
    <property type="entry name" value="Mercury_reductase_MerA"/>
    <property type="match status" value="1"/>
</dbReference>
<evidence type="ECO:0000256" key="15">
    <source>
        <dbReference type="PIRSR" id="PIRSR000350-4"/>
    </source>
</evidence>
<dbReference type="GO" id="GO:0006979">
    <property type="term" value="P:response to oxidative stress"/>
    <property type="evidence" value="ECO:0007669"/>
    <property type="project" value="UniProtKB-ARBA"/>
</dbReference>
<evidence type="ECO:0000259" key="18">
    <source>
        <dbReference type="Pfam" id="PF07992"/>
    </source>
</evidence>
<dbReference type="RefSeq" id="WP_150436875.1">
    <property type="nucleotide sequence ID" value="NZ_VYKJ01000013.1"/>
</dbReference>
<organism evidence="19 20">
    <name type="scientific">Affinibrenneria salicis</name>
    <dbReference type="NCBI Taxonomy" id="2590031"/>
    <lineage>
        <taxon>Bacteria</taxon>
        <taxon>Pseudomonadati</taxon>
        <taxon>Pseudomonadota</taxon>
        <taxon>Gammaproteobacteria</taxon>
        <taxon>Enterobacterales</taxon>
        <taxon>Pectobacteriaceae</taxon>
        <taxon>Affinibrenneria</taxon>
    </lineage>
</organism>
<dbReference type="EC" id="1.8.1.4" evidence="3 16"/>
<dbReference type="PANTHER" id="PTHR22912:SF217">
    <property type="entry name" value="DIHYDROLIPOYL DEHYDROGENASE"/>
    <property type="match status" value="1"/>
</dbReference>
<dbReference type="OrthoDB" id="9800167at2"/>
<protein>
    <recommendedName>
        <fullName evidence="4 16">Dihydrolipoyl dehydrogenase</fullName>
        <ecNumber evidence="3 16">1.8.1.4</ecNumber>
    </recommendedName>
</protein>
<reference evidence="19 20" key="1">
    <citation type="submission" date="2019-09" db="EMBL/GenBank/DDBJ databases">
        <authorList>
            <person name="Li Y."/>
        </authorList>
    </citation>
    <scope>NUCLEOTIDE SEQUENCE [LARGE SCALE GENOMIC DNA]</scope>
    <source>
        <strain evidence="19 20">L3-3HA</strain>
    </source>
</reference>
<dbReference type="InterPro" id="IPR016156">
    <property type="entry name" value="FAD/NAD-linked_Rdtase_dimer_sf"/>
</dbReference>
<evidence type="ECO:0000313" key="19">
    <source>
        <dbReference type="EMBL" id="KAA8996631.1"/>
    </source>
</evidence>
<feature type="binding site" evidence="14">
    <location>
        <position position="308"/>
    </location>
    <ligand>
        <name>FAD</name>
        <dbReference type="ChEBI" id="CHEBI:57692"/>
    </ligand>
</feature>
<evidence type="ECO:0000256" key="12">
    <source>
        <dbReference type="ARBA" id="ARBA00049187"/>
    </source>
</evidence>
<evidence type="ECO:0000256" key="6">
    <source>
        <dbReference type="ARBA" id="ARBA00022630"/>
    </source>
</evidence>
<comment type="cofactor">
    <cofactor evidence="14 16">
        <name>FAD</name>
        <dbReference type="ChEBI" id="CHEBI:57692"/>
    </cofactor>
    <text evidence="14 16">Binds 1 FAD per subunit.</text>
</comment>
<evidence type="ECO:0000256" key="7">
    <source>
        <dbReference type="ARBA" id="ARBA00022827"/>
    </source>
</evidence>
<keyword evidence="20" id="KW-1185">Reference proteome</keyword>
<dbReference type="GO" id="GO:0005737">
    <property type="term" value="C:cytoplasm"/>
    <property type="evidence" value="ECO:0007669"/>
    <property type="project" value="UniProtKB-SubCell"/>
</dbReference>
<dbReference type="GO" id="GO:0050660">
    <property type="term" value="F:flavin adenine dinucleotide binding"/>
    <property type="evidence" value="ECO:0007669"/>
    <property type="project" value="InterPro"/>
</dbReference>
<dbReference type="AlphaFoldDB" id="A0A5J5FT58"/>
<dbReference type="InterPro" id="IPR012999">
    <property type="entry name" value="Pyr_OxRdtase_I_AS"/>
</dbReference>
<dbReference type="InterPro" id="IPR001100">
    <property type="entry name" value="Pyr_nuc-diS_OxRdtase"/>
</dbReference>
<dbReference type="InterPro" id="IPR036188">
    <property type="entry name" value="FAD/NAD-bd_sf"/>
</dbReference>
<keyword evidence="6 16" id="KW-0285">Flavoprotein</keyword>
<feature type="binding site" evidence="14">
    <location>
        <position position="268"/>
    </location>
    <ligand>
        <name>NAD(+)</name>
        <dbReference type="ChEBI" id="CHEBI:57540"/>
    </ligand>
</feature>
<dbReference type="EMBL" id="VYKJ01000013">
    <property type="protein sequence ID" value="KAA8996631.1"/>
    <property type="molecule type" value="Genomic_DNA"/>
</dbReference>
<name>A0A5J5FT58_9GAMM</name>
<dbReference type="PROSITE" id="PS00076">
    <property type="entry name" value="PYRIDINE_REDOX_1"/>
    <property type="match status" value="1"/>
</dbReference>
<dbReference type="PANTHER" id="PTHR22912">
    <property type="entry name" value="DISULFIDE OXIDOREDUCTASE"/>
    <property type="match status" value="1"/>
</dbReference>
<feature type="binding site" evidence="14">
    <location>
        <position position="51"/>
    </location>
    <ligand>
        <name>FAD</name>
        <dbReference type="ChEBI" id="CHEBI:57692"/>
    </ligand>
</feature>
<feature type="binding site" evidence="14">
    <location>
        <begin position="178"/>
        <end position="185"/>
    </location>
    <ligand>
        <name>NAD(+)</name>
        <dbReference type="ChEBI" id="CHEBI:57540"/>
    </ligand>
</feature>
<dbReference type="InterPro" id="IPR004099">
    <property type="entry name" value="Pyr_nucl-diS_OxRdtase_dimer"/>
</dbReference>
<gene>
    <name evidence="19" type="primary">lpdA</name>
    <name evidence="19" type="ORF">FJU30_20700</name>
</gene>
<accession>A0A5J5FT58</accession>
<evidence type="ECO:0000313" key="20">
    <source>
        <dbReference type="Proteomes" id="UP000335415"/>
    </source>
</evidence>
<evidence type="ECO:0000256" key="10">
    <source>
        <dbReference type="ARBA" id="ARBA00023157"/>
    </source>
</evidence>
<feature type="binding site" evidence="14">
    <location>
        <position position="201"/>
    </location>
    <ligand>
        <name>NAD(+)</name>
        <dbReference type="ChEBI" id="CHEBI:57540"/>
    </ligand>
</feature>
<comment type="subcellular location">
    <subcellularLocation>
        <location evidence="1">Cytoplasm</location>
    </subcellularLocation>
</comment>
<evidence type="ECO:0000259" key="17">
    <source>
        <dbReference type="Pfam" id="PF02852"/>
    </source>
</evidence>
<feature type="disulfide bond" description="Redox-active" evidence="15">
    <location>
        <begin position="42"/>
        <end position="47"/>
    </location>
</feature>
<comment type="caution">
    <text evidence="19">The sequence shown here is derived from an EMBL/GenBank/DDBJ whole genome shotgun (WGS) entry which is preliminary data.</text>
</comment>
<evidence type="ECO:0000256" key="4">
    <source>
        <dbReference type="ARBA" id="ARBA00016961"/>
    </source>
</evidence>
<keyword evidence="9 14" id="KW-0520">NAD</keyword>
<keyword evidence="7 14" id="KW-0274">FAD</keyword>
<feature type="active site" description="Proton acceptor" evidence="13">
    <location>
        <position position="442"/>
    </location>
</feature>
<dbReference type="Gene3D" id="3.50.50.60">
    <property type="entry name" value="FAD/NAD(P)-binding domain"/>
    <property type="match status" value="2"/>
</dbReference>
<comment type="catalytic activity">
    <reaction evidence="12 16">
        <text>N(6)-[(R)-dihydrolipoyl]-L-lysyl-[protein] + NAD(+) = N(6)-[(R)-lipoyl]-L-lysyl-[protein] + NADH + H(+)</text>
        <dbReference type="Rhea" id="RHEA:15045"/>
        <dbReference type="Rhea" id="RHEA-COMP:10474"/>
        <dbReference type="Rhea" id="RHEA-COMP:10475"/>
        <dbReference type="ChEBI" id="CHEBI:15378"/>
        <dbReference type="ChEBI" id="CHEBI:57540"/>
        <dbReference type="ChEBI" id="CHEBI:57945"/>
        <dbReference type="ChEBI" id="CHEBI:83099"/>
        <dbReference type="ChEBI" id="CHEBI:83100"/>
        <dbReference type="EC" id="1.8.1.4"/>
    </reaction>
</comment>
<feature type="domain" description="FAD/NAD(P)-binding" evidence="18">
    <location>
        <begin position="5"/>
        <end position="323"/>
    </location>
</feature>
<dbReference type="SUPFAM" id="SSF55424">
    <property type="entry name" value="FAD/NAD-linked reductases, dimerisation (C-terminal) domain"/>
    <property type="match status" value="1"/>
</dbReference>
<dbReference type="SUPFAM" id="SSF51905">
    <property type="entry name" value="FAD/NAD(P)-binding domain"/>
    <property type="match status" value="1"/>
</dbReference>
<dbReference type="GO" id="GO:0004148">
    <property type="term" value="F:dihydrolipoyl dehydrogenase (NADH) activity"/>
    <property type="evidence" value="ECO:0007669"/>
    <property type="project" value="UniProtKB-EC"/>
</dbReference>
<dbReference type="PRINTS" id="PR00411">
    <property type="entry name" value="PNDRDTASEI"/>
</dbReference>
<dbReference type="Pfam" id="PF07992">
    <property type="entry name" value="Pyr_redox_2"/>
    <property type="match status" value="1"/>
</dbReference>
<dbReference type="Gene3D" id="3.30.390.30">
    <property type="match status" value="1"/>
</dbReference>
<evidence type="ECO:0000256" key="9">
    <source>
        <dbReference type="ARBA" id="ARBA00023027"/>
    </source>
</evidence>
<evidence type="ECO:0000256" key="8">
    <source>
        <dbReference type="ARBA" id="ARBA00023002"/>
    </source>
</evidence>
<keyword evidence="14" id="KW-0547">Nucleotide-binding</keyword>
<dbReference type="InterPro" id="IPR050151">
    <property type="entry name" value="Class-I_Pyr_Nuc-Dis_Oxidored"/>
</dbReference>
<dbReference type="Pfam" id="PF02852">
    <property type="entry name" value="Pyr_redox_dim"/>
    <property type="match status" value="1"/>
</dbReference>
<keyword evidence="8 16" id="KW-0560">Oxidoreductase</keyword>
<dbReference type="NCBIfam" id="TIGR01350">
    <property type="entry name" value="lipoamide_DH"/>
    <property type="match status" value="1"/>
</dbReference>
<evidence type="ECO:0000256" key="3">
    <source>
        <dbReference type="ARBA" id="ARBA00012608"/>
    </source>
</evidence>
<dbReference type="FunFam" id="3.30.390.30:FF:000001">
    <property type="entry name" value="Dihydrolipoyl dehydrogenase"/>
    <property type="match status" value="1"/>
</dbReference>
<dbReference type="PRINTS" id="PR00368">
    <property type="entry name" value="FADPNR"/>
</dbReference>
<keyword evidence="5" id="KW-0963">Cytoplasm</keyword>
<evidence type="ECO:0000256" key="1">
    <source>
        <dbReference type="ARBA" id="ARBA00004496"/>
    </source>
</evidence>
<comment type="similarity">
    <text evidence="2 16">Belongs to the class-I pyridine nucleotide-disulfide oxidoreductase family.</text>
</comment>
<sequence>MNDSYDVLVIGGGPGGYVAAIRAGQLGLRAALVEKQHLGGICLNWGCIPTKALLHGAEVAHSLAHADKLGFAFDGLRFDINALVQFSRAVSGKLTQGVEALLKKNGVTVIRGRARLLDKGRVAVDGEAACELRAAHIILATGARPRELPGIEPDGETIWTYFDALRPAALPRSLLVIGSGAIGAEFASLYNDLGCQVTLVELADQIMPQEDGECAALVRQQFERRDIRIYTGSRVSAAEKREDGVHCRLVTPQGEQTLVVERVLCAAGVQPNSEDLGLEALGVERDRGFIRIDEFCRTNVFGLYAIGDVAGAPCLAHKASREGVLCVEALAGVSGVRGIERDFVPRCTYTRPQVASMGLTEAAARAGGRTINVGTFPYRANGKALALDAPEGFVKTLFDADSGELIGAHMVGADVTEQIQGFGIAHALEATDESLHAVIFAHPTLSEAMHEAILAAEGRALHQ</sequence>
<dbReference type="Proteomes" id="UP000335415">
    <property type="component" value="Unassembled WGS sequence"/>
</dbReference>
<comment type="miscellaneous">
    <text evidence="16">The active site is a redox-active disulfide bond.</text>
</comment>
<evidence type="ECO:0000256" key="2">
    <source>
        <dbReference type="ARBA" id="ARBA00007532"/>
    </source>
</evidence>
<keyword evidence="10" id="KW-1015">Disulfide bond</keyword>
<feature type="domain" description="Pyridine nucleotide-disulphide oxidoreductase dimerisation" evidence="17">
    <location>
        <begin position="344"/>
        <end position="452"/>
    </location>
</feature>
<evidence type="ECO:0000256" key="16">
    <source>
        <dbReference type="RuleBase" id="RU003692"/>
    </source>
</evidence>
<keyword evidence="11 16" id="KW-0676">Redox-active center</keyword>
<dbReference type="InterPro" id="IPR006258">
    <property type="entry name" value="Lipoamide_DH"/>
</dbReference>
<proteinExistence type="inferred from homology"/>
<dbReference type="GO" id="GO:0006103">
    <property type="term" value="P:2-oxoglutarate metabolic process"/>
    <property type="evidence" value="ECO:0007669"/>
    <property type="project" value="TreeGrafter"/>
</dbReference>
<dbReference type="InterPro" id="IPR023753">
    <property type="entry name" value="FAD/NAD-binding_dom"/>
</dbReference>
<evidence type="ECO:0000256" key="5">
    <source>
        <dbReference type="ARBA" id="ARBA00022490"/>
    </source>
</evidence>
<evidence type="ECO:0000256" key="13">
    <source>
        <dbReference type="PIRSR" id="PIRSR000350-2"/>
    </source>
</evidence>
<evidence type="ECO:0000256" key="11">
    <source>
        <dbReference type="ARBA" id="ARBA00023284"/>
    </source>
</evidence>